<evidence type="ECO:0000313" key="1">
    <source>
        <dbReference type="Proteomes" id="UP000095283"/>
    </source>
</evidence>
<proteinExistence type="predicted"/>
<evidence type="ECO:0000313" key="2">
    <source>
        <dbReference type="WBParaSite" id="Hba_07401"/>
    </source>
</evidence>
<dbReference type="AlphaFoldDB" id="A0A1I7WQH1"/>
<keyword evidence="1" id="KW-1185">Reference proteome</keyword>
<dbReference type="Proteomes" id="UP000095283">
    <property type="component" value="Unplaced"/>
</dbReference>
<dbReference type="WBParaSite" id="Hba_07401">
    <property type="protein sequence ID" value="Hba_07401"/>
    <property type="gene ID" value="Hba_07401"/>
</dbReference>
<sequence>MCVIAISTIFIVSNSGWFVFSRTVIPLEAEECFAMMLNLRNFNMSPNHLFQIVSSFSTDWNVRLASVYPAYEFLNVIFPATYDYNSIFIIMLTG</sequence>
<protein>
    <submittedName>
        <fullName evidence="2">G protein-coupled receptor</fullName>
    </submittedName>
</protein>
<accession>A0A1I7WQH1</accession>
<reference evidence="2" key="1">
    <citation type="submission" date="2016-11" db="UniProtKB">
        <authorList>
            <consortium name="WormBaseParasite"/>
        </authorList>
    </citation>
    <scope>IDENTIFICATION</scope>
</reference>
<name>A0A1I7WQH1_HETBA</name>
<organism evidence="1 2">
    <name type="scientific">Heterorhabditis bacteriophora</name>
    <name type="common">Entomopathogenic nematode worm</name>
    <dbReference type="NCBI Taxonomy" id="37862"/>
    <lineage>
        <taxon>Eukaryota</taxon>
        <taxon>Metazoa</taxon>
        <taxon>Ecdysozoa</taxon>
        <taxon>Nematoda</taxon>
        <taxon>Chromadorea</taxon>
        <taxon>Rhabditida</taxon>
        <taxon>Rhabditina</taxon>
        <taxon>Rhabditomorpha</taxon>
        <taxon>Strongyloidea</taxon>
        <taxon>Heterorhabditidae</taxon>
        <taxon>Heterorhabditis</taxon>
    </lineage>
</organism>